<gene>
    <name evidence="3" type="ORF">QT385_04125</name>
</gene>
<evidence type="ECO:0000259" key="2">
    <source>
        <dbReference type="Pfam" id="PF08800"/>
    </source>
</evidence>
<dbReference type="RefSeq" id="WP_309046190.1">
    <property type="nucleotide sequence ID" value="NZ_JAUCQJ010000001.1"/>
</dbReference>
<reference evidence="3 4" key="1">
    <citation type="submission" date="2023-06" db="EMBL/GenBank/DDBJ databases">
        <title>Nosocomial Elizabethkingia miricola genome.</title>
        <authorList>
            <person name="Morgado S."/>
            <person name="Fonseca E."/>
            <person name="Freitas F."/>
            <person name="Vicente A.C."/>
        </authorList>
    </citation>
    <scope>NUCLEOTIDE SEQUENCE [LARGE SCALE GENOMIC DNA]</scope>
    <source>
        <strain evidence="3 4">EM15</strain>
    </source>
</reference>
<sequence length="340" mass="39601">MEGFEKILVSYQDNFWSKIINRSLYDILDEIKNTTHESITSQLRRHYFAEDGLYGLKKKKLPVATFCANFKENLRTKEGLNQYNSIMIIDIDHIGGNSINQLFEQLSQDKYLFALWLSPSGNGIKGLIKINYKIDFSVDEVDIWHYSAFSQIAAYFKEKYNIDLDQSGKDFTRLCFISHDSNIVIKEQKNIDLFTIRSEDRLDTQKQVKTNTIRVQKSSISKKQLNNILGNPQGKNNPSDKKTMQNIIKYLKKSNQSITFEYDNWLRVGLGIASSFTYELGIGYFNELSRFDTMKYDEKNCTRMLQDCYINNKRLIKFNTVIHLASEKGFIYKTIGLEST</sequence>
<dbReference type="AlphaFoldDB" id="A0ABD5B1L5"/>
<evidence type="ECO:0000259" key="1">
    <source>
        <dbReference type="Pfam" id="PF08707"/>
    </source>
</evidence>
<protein>
    <submittedName>
        <fullName evidence="3">BT4734/BF3469 family protein</fullName>
    </submittedName>
</protein>
<evidence type="ECO:0000313" key="3">
    <source>
        <dbReference type="EMBL" id="MDQ8747815.1"/>
    </source>
</evidence>
<dbReference type="InterPro" id="IPR014819">
    <property type="entry name" value="PriCT_2"/>
</dbReference>
<organism evidence="3 4">
    <name type="scientific">Elizabethkingia miricola</name>
    <name type="common">Chryseobacterium miricola</name>
    <dbReference type="NCBI Taxonomy" id="172045"/>
    <lineage>
        <taxon>Bacteria</taxon>
        <taxon>Pseudomonadati</taxon>
        <taxon>Bacteroidota</taxon>
        <taxon>Flavobacteriia</taxon>
        <taxon>Flavobacteriales</taxon>
        <taxon>Weeksellaceae</taxon>
        <taxon>Elizabethkingia</taxon>
    </lineage>
</organism>
<dbReference type="EMBL" id="JAUCQJ010000001">
    <property type="protein sequence ID" value="MDQ8747815.1"/>
    <property type="molecule type" value="Genomic_DNA"/>
</dbReference>
<name>A0ABD5B1L5_ELIMR</name>
<accession>A0ABD5B1L5</accession>
<dbReference type="Proteomes" id="UP001239265">
    <property type="component" value="Unassembled WGS sequence"/>
</dbReference>
<dbReference type="Pfam" id="PF08707">
    <property type="entry name" value="PriCT_2"/>
    <property type="match status" value="1"/>
</dbReference>
<proteinExistence type="predicted"/>
<feature type="domain" description="Primase C-terminal 2" evidence="1">
    <location>
        <begin position="249"/>
        <end position="325"/>
    </location>
</feature>
<evidence type="ECO:0000313" key="4">
    <source>
        <dbReference type="Proteomes" id="UP001239265"/>
    </source>
</evidence>
<dbReference type="InterPro" id="IPR014907">
    <property type="entry name" value="BT4734-like_N"/>
</dbReference>
<comment type="caution">
    <text evidence="3">The sequence shown here is derived from an EMBL/GenBank/DDBJ whole genome shotgun (WGS) entry which is preliminary data.</text>
</comment>
<dbReference type="Pfam" id="PF08800">
    <property type="entry name" value="BT4734-like_N"/>
    <property type="match status" value="1"/>
</dbReference>
<feature type="domain" description="BT4734-like N-terminal" evidence="2">
    <location>
        <begin position="58"/>
        <end position="183"/>
    </location>
</feature>